<dbReference type="EMBL" id="JBEXPZ010000012">
    <property type="protein sequence ID" value="MET9845016.1"/>
    <property type="molecule type" value="Genomic_DNA"/>
</dbReference>
<accession>A0ABV2UTZ2</accession>
<name>A0ABV2UTZ2_9ACTN</name>
<evidence type="ECO:0000313" key="2">
    <source>
        <dbReference type="EMBL" id="MET9845016.1"/>
    </source>
</evidence>
<sequence>MVRRSDGRRLPGARTGAGGRGASGGLRRAGAVVLAAVTGVAVLTACGLQDHRETVGGGPGASAEPSIAPKAPLPSGRPLGDDAHVPSPSGVDDADATSVSRAWVEVAYGYDTKYDMSPHDAVLRTARWLTPDKRKTERAYRPASGAGESWNSWAAHKAWTTVEVEFDDDGDAPSDTATEAYRAVFVDGEAHGRDGWTGTGPQATVYLKLVRSGKGEPWRVDDVRTVEAAAQPPTSPTASPSTASYTGVGGKPVSPTSPVSPVSPVSFDLPSAVSPSDRPE</sequence>
<evidence type="ECO:0008006" key="4">
    <source>
        <dbReference type="Google" id="ProtNLM"/>
    </source>
</evidence>
<protein>
    <recommendedName>
        <fullName evidence="4">Lipoprotein</fullName>
    </recommendedName>
</protein>
<keyword evidence="3" id="KW-1185">Reference proteome</keyword>
<dbReference type="RefSeq" id="WP_355395514.1">
    <property type="nucleotide sequence ID" value="NZ_JBEGHN010000008.1"/>
</dbReference>
<feature type="region of interest" description="Disordered" evidence="1">
    <location>
        <begin position="223"/>
        <end position="280"/>
    </location>
</feature>
<comment type="caution">
    <text evidence="2">The sequence shown here is derived from an EMBL/GenBank/DDBJ whole genome shotgun (WGS) entry which is preliminary data.</text>
</comment>
<organism evidence="2 3">
    <name type="scientific">Streptomyces ossamyceticus</name>
    <dbReference type="NCBI Taxonomy" id="249581"/>
    <lineage>
        <taxon>Bacteria</taxon>
        <taxon>Bacillati</taxon>
        <taxon>Actinomycetota</taxon>
        <taxon>Actinomycetes</taxon>
        <taxon>Kitasatosporales</taxon>
        <taxon>Streptomycetaceae</taxon>
        <taxon>Streptomyces</taxon>
    </lineage>
</organism>
<proteinExistence type="predicted"/>
<feature type="compositionally biased region" description="Gly residues" evidence="1">
    <location>
        <begin position="15"/>
        <end position="24"/>
    </location>
</feature>
<feature type="region of interest" description="Disordered" evidence="1">
    <location>
        <begin position="1"/>
        <end position="25"/>
    </location>
</feature>
<feature type="region of interest" description="Disordered" evidence="1">
    <location>
        <begin position="54"/>
        <end position="96"/>
    </location>
</feature>
<feature type="compositionally biased region" description="Low complexity" evidence="1">
    <location>
        <begin position="228"/>
        <end position="266"/>
    </location>
</feature>
<reference evidence="2 3" key="1">
    <citation type="submission" date="2024-06" db="EMBL/GenBank/DDBJ databases">
        <title>The Natural Products Discovery Center: Release of the First 8490 Sequenced Strains for Exploring Actinobacteria Biosynthetic Diversity.</title>
        <authorList>
            <person name="Kalkreuter E."/>
            <person name="Kautsar S.A."/>
            <person name="Yang D."/>
            <person name="Bader C.D."/>
            <person name="Teijaro C.N."/>
            <person name="Fluegel L."/>
            <person name="Davis C.M."/>
            <person name="Simpson J.R."/>
            <person name="Lauterbach L."/>
            <person name="Steele A.D."/>
            <person name="Gui C."/>
            <person name="Meng S."/>
            <person name="Li G."/>
            <person name="Viehrig K."/>
            <person name="Ye F."/>
            <person name="Su P."/>
            <person name="Kiefer A.F."/>
            <person name="Nichols A."/>
            <person name="Cepeda A.J."/>
            <person name="Yan W."/>
            <person name="Fan B."/>
            <person name="Jiang Y."/>
            <person name="Adhikari A."/>
            <person name="Zheng C.-J."/>
            <person name="Schuster L."/>
            <person name="Cowan T.M."/>
            <person name="Smanski M.J."/>
            <person name="Chevrette M.G."/>
            <person name="De Carvalho L.P.S."/>
            <person name="Shen B."/>
        </authorList>
    </citation>
    <scope>NUCLEOTIDE SEQUENCE [LARGE SCALE GENOMIC DNA]</scope>
    <source>
        <strain evidence="2 3">NPDC006434</strain>
    </source>
</reference>
<dbReference type="Proteomes" id="UP001550210">
    <property type="component" value="Unassembled WGS sequence"/>
</dbReference>
<evidence type="ECO:0000256" key="1">
    <source>
        <dbReference type="SAM" id="MobiDB-lite"/>
    </source>
</evidence>
<evidence type="ECO:0000313" key="3">
    <source>
        <dbReference type="Proteomes" id="UP001550210"/>
    </source>
</evidence>
<gene>
    <name evidence="2" type="ORF">ABZZ21_10625</name>
</gene>